<feature type="transmembrane region" description="Helical" evidence="8">
    <location>
        <begin position="172"/>
        <end position="193"/>
    </location>
</feature>
<feature type="transmembrane region" description="Helical" evidence="8">
    <location>
        <begin position="455"/>
        <end position="477"/>
    </location>
</feature>
<dbReference type="Pfam" id="PF14558">
    <property type="entry name" value="TRP_N"/>
    <property type="match status" value="1"/>
</dbReference>
<feature type="region of interest" description="Disordered" evidence="7">
    <location>
        <begin position="794"/>
        <end position="835"/>
    </location>
</feature>
<dbReference type="GO" id="GO:0055085">
    <property type="term" value="P:transmembrane transport"/>
    <property type="evidence" value="ECO:0007669"/>
    <property type="project" value="TreeGrafter"/>
</dbReference>
<dbReference type="Proteomes" id="UP000398389">
    <property type="component" value="Unassembled WGS sequence"/>
</dbReference>
<keyword evidence="4 9" id="KW-0732">Signal</keyword>
<feature type="compositionally biased region" description="Polar residues" evidence="7">
    <location>
        <begin position="759"/>
        <end position="776"/>
    </location>
</feature>
<comment type="subcellular location">
    <subcellularLocation>
        <location evidence="1">Membrane</location>
        <topology evidence="1">Multi-pass membrane protein</topology>
    </subcellularLocation>
</comment>
<dbReference type="InterPro" id="IPR032800">
    <property type="entry name" value="TRP_N"/>
</dbReference>
<feature type="transmembrane region" description="Helical" evidence="8">
    <location>
        <begin position="606"/>
        <end position="635"/>
    </location>
</feature>
<feature type="transmembrane region" description="Helical" evidence="8">
    <location>
        <begin position="205"/>
        <end position="225"/>
    </location>
</feature>
<sequence>MLRIHKLFLALIFSSSLILPALAERILRSSALLTCMDNSQFSASKFDVTFTPNNKTVTFDLNAVTTLDGYFVAKIVVIAYGISVITQTINFCNLGSDTSQLCPISPGHLDNLKGTYTIDSDIVNQIPGVTYTIPDLDGIVQVLVYPNGTTDSSAVACVEATLTNDKTVQTPYASWALAIVTIVGFLLAGVVWLRGSLSSSAHISSNIVSLFIYFQGVAIIAMMAVERCPHIAAAWSQNFMWTVGLISLPFIQDIMNWYIQATGGTVTSILPNADLMNLSIQKRAIYEYATQIYSTLDNPTVRPFVLAAKSAFIPRDVAYFLQLPSLLDDPWLFVRDDETSTETTDEKLDDYSSTVLVLRGMQRVAFLANIEITSVFVTGITFFLIFLVFAMIILLFIKTLTEMLAKTNLIHRGRVGDFRKEWKSIFKGVLLRVFFMAFPSLTVLCLWEFTQHESVATVVLAVFTYLTVVALLAFGAYKTISTARRSMQTHKNPAYLLFSDVHMLNRWGVLYVNFRASAYYFITPMLIHVFIKGAFIAFAQGSGKVQGICVFLIELFYLIYVAWVKPYMDKPTNGFNIAIAAVSMINALFFLFFSNLFGQPAYVSSIMAVIFFVLNAAFSLVLVVLIIVSCMWAIFSRNPENRYEPMRDDRESFIPDPEGEKKPVTELDALGATARDGYPNTLSVMTSLSGVKPESMLTGEDLMRGTGSYNGGGSGSGGGSGGGSGSGGSGSSTIHEDGSIARGYYDEDSFYDNGPAMAQGSSSNLIRPQQTNNSVYPIDSRVSTNSATALTSIMPSQGFPSARLPRAPGGHSEADMYSTNTAYPGPGGYQGRSGW</sequence>
<proteinExistence type="inferred from homology"/>
<keyword evidence="12" id="KW-1185">Reference proteome</keyword>
<feature type="region of interest" description="Disordered" evidence="7">
    <location>
        <begin position="699"/>
        <end position="737"/>
    </location>
</feature>
<feature type="transmembrane region" description="Helical" evidence="8">
    <location>
        <begin position="375"/>
        <end position="397"/>
    </location>
</feature>
<dbReference type="GO" id="GO:0016020">
    <property type="term" value="C:membrane"/>
    <property type="evidence" value="ECO:0007669"/>
    <property type="project" value="UniProtKB-SubCell"/>
</dbReference>
<feature type="transmembrane region" description="Helical" evidence="8">
    <location>
        <begin position="575"/>
        <end position="594"/>
    </location>
</feature>
<dbReference type="GO" id="GO:0009272">
    <property type="term" value="P:fungal-type cell wall biogenesis"/>
    <property type="evidence" value="ECO:0007669"/>
    <property type="project" value="TreeGrafter"/>
</dbReference>
<evidence type="ECO:0000256" key="6">
    <source>
        <dbReference type="ARBA" id="ARBA00023136"/>
    </source>
</evidence>
<evidence type="ECO:0000256" key="2">
    <source>
        <dbReference type="ARBA" id="ARBA00010642"/>
    </source>
</evidence>
<feature type="transmembrane region" description="Helical" evidence="8">
    <location>
        <begin position="429"/>
        <end position="449"/>
    </location>
</feature>
<feature type="compositionally biased region" description="Gly residues" evidence="7">
    <location>
        <begin position="825"/>
        <end position="835"/>
    </location>
</feature>
<organism evidence="11 12">
    <name type="scientific">Magnusiomyces paraingens</name>
    <dbReference type="NCBI Taxonomy" id="2606893"/>
    <lineage>
        <taxon>Eukaryota</taxon>
        <taxon>Fungi</taxon>
        <taxon>Dikarya</taxon>
        <taxon>Ascomycota</taxon>
        <taxon>Saccharomycotina</taxon>
        <taxon>Dipodascomycetes</taxon>
        <taxon>Dipodascales</taxon>
        <taxon>Dipodascaceae</taxon>
        <taxon>Magnusiomyces</taxon>
    </lineage>
</organism>
<feature type="domain" description="ML-like" evidence="10">
    <location>
        <begin position="25"/>
        <end position="169"/>
    </location>
</feature>
<dbReference type="OrthoDB" id="5212126at2759"/>
<evidence type="ECO:0000313" key="12">
    <source>
        <dbReference type="Proteomes" id="UP000398389"/>
    </source>
</evidence>
<keyword evidence="5 8" id="KW-1133">Transmembrane helix</keyword>
<evidence type="ECO:0000259" key="10">
    <source>
        <dbReference type="SMART" id="SM01320"/>
    </source>
</evidence>
<reference evidence="11 12" key="1">
    <citation type="submission" date="2019-09" db="EMBL/GenBank/DDBJ databases">
        <authorList>
            <person name="Brejova B."/>
        </authorList>
    </citation>
    <scope>NUCLEOTIDE SEQUENCE [LARGE SCALE GENOMIC DNA]</scope>
</reference>
<dbReference type="GeneID" id="43585063"/>
<gene>
    <name evidence="11" type="ORF">SAPINGB_P006252</name>
</gene>
<dbReference type="EMBL" id="CABVLU010000005">
    <property type="protein sequence ID" value="VVT58524.1"/>
    <property type="molecule type" value="Genomic_DNA"/>
</dbReference>
<evidence type="ECO:0000256" key="1">
    <source>
        <dbReference type="ARBA" id="ARBA00004141"/>
    </source>
</evidence>
<evidence type="ECO:0000256" key="5">
    <source>
        <dbReference type="ARBA" id="ARBA00022989"/>
    </source>
</evidence>
<dbReference type="AlphaFoldDB" id="A0A5E8C406"/>
<dbReference type="SMART" id="SM01320">
    <property type="entry name" value="TRP_N"/>
    <property type="match status" value="1"/>
</dbReference>
<feature type="chain" id="PRO_5022819299" description="ML-like domain-containing protein" evidence="9">
    <location>
        <begin position="24"/>
        <end position="835"/>
    </location>
</feature>
<protein>
    <recommendedName>
        <fullName evidence="10">ML-like domain-containing protein</fullName>
    </recommendedName>
</protein>
<keyword evidence="6 8" id="KW-0472">Membrane</keyword>
<evidence type="ECO:0000256" key="8">
    <source>
        <dbReference type="SAM" id="Phobius"/>
    </source>
</evidence>
<feature type="region of interest" description="Disordered" evidence="7">
    <location>
        <begin position="752"/>
        <end position="776"/>
    </location>
</feature>
<comment type="similarity">
    <text evidence="2">Belongs to the transient receptor potential (TRP) ion channel family.</text>
</comment>
<name>A0A5E8C406_9ASCO</name>
<accession>A0A5E8C406</accession>
<feature type="transmembrane region" description="Helical" evidence="8">
    <location>
        <begin position="518"/>
        <end position="539"/>
    </location>
</feature>
<dbReference type="InterPro" id="IPR040241">
    <property type="entry name" value="TRP_Flc/Pkd2-like"/>
</dbReference>
<evidence type="ECO:0000256" key="7">
    <source>
        <dbReference type="SAM" id="MobiDB-lite"/>
    </source>
</evidence>
<dbReference type="PANTHER" id="PTHR31145">
    <property type="entry name" value="INTEGRAL MEMBRANE PROTEIN (AFU_ORTHOLOGUE AFUA_7G01610)"/>
    <property type="match status" value="1"/>
</dbReference>
<feature type="transmembrane region" description="Helical" evidence="8">
    <location>
        <begin position="545"/>
        <end position="563"/>
    </location>
</feature>
<evidence type="ECO:0000256" key="3">
    <source>
        <dbReference type="ARBA" id="ARBA00022692"/>
    </source>
</evidence>
<evidence type="ECO:0000256" key="4">
    <source>
        <dbReference type="ARBA" id="ARBA00022729"/>
    </source>
</evidence>
<evidence type="ECO:0000256" key="9">
    <source>
        <dbReference type="SAM" id="SignalP"/>
    </source>
</evidence>
<dbReference type="InterPro" id="IPR010308">
    <property type="entry name" value="TRP_C"/>
</dbReference>
<dbReference type="Pfam" id="PF06011">
    <property type="entry name" value="TRP"/>
    <property type="match status" value="1"/>
</dbReference>
<dbReference type="RefSeq" id="XP_031856854.1">
    <property type="nucleotide sequence ID" value="XM_032000963.1"/>
</dbReference>
<keyword evidence="3 8" id="KW-0812">Transmembrane</keyword>
<feature type="signal peptide" evidence="9">
    <location>
        <begin position="1"/>
        <end position="23"/>
    </location>
</feature>
<evidence type="ECO:0000313" key="11">
    <source>
        <dbReference type="EMBL" id="VVT58524.1"/>
    </source>
</evidence>
<dbReference type="PANTHER" id="PTHR31145:SF2">
    <property type="entry name" value="FLAVIN CARRIER PROTEIN 2"/>
    <property type="match status" value="1"/>
</dbReference>
<feature type="compositionally biased region" description="Gly residues" evidence="7">
    <location>
        <begin position="708"/>
        <end position="730"/>
    </location>
</feature>